<dbReference type="InterPro" id="IPR050122">
    <property type="entry name" value="RTK"/>
</dbReference>
<evidence type="ECO:0000256" key="1">
    <source>
        <dbReference type="ARBA" id="ARBA00004251"/>
    </source>
</evidence>
<dbReference type="Pfam" id="PF00754">
    <property type="entry name" value="F5_F8_type_C"/>
    <property type="match status" value="1"/>
</dbReference>
<evidence type="ECO:0000256" key="13">
    <source>
        <dbReference type="SAM" id="MobiDB-lite"/>
    </source>
</evidence>
<feature type="compositionally biased region" description="Basic residues" evidence="13">
    <location>
        <begin position="615"/>
        <end position="624"/>
    </location>
</feature>
<evidence type="ECO:0000256" key="5">
    <source>
        <dbReference type="ARBA" id="ARBA00022741"/>
    </source>
</evidence>
<dbReference type="GO" id="GO:0005518">
    <property type="term" value="F:collagen binding"/>
    <property type="evidence" value="ECO:0007669"/>
    <property type="project" value="TreeGrafter"/>
</dbReference>
<dbReference type="PROSITE" id="PS00109">
    <property type="entry name" value="PROTEIN_KINASE_TYR"/>
    <property type="match status" value="1"/>
</dbReference>
<reference evidence="18" key="1">
    <citation type="submission" date="2020-04" db="EMBL/GenBank/DDBJ databases">
        <authorList>
            <person name="Neveu A P."/>
        </authorList>
    </citation>
    <scope>NUCLEOTIDE SEQUENCE</scope>
    <source>
        <tissue evidence="18">Whole embryo</tissue>
    </source>
</reference>
<feature type="chain" id="PRO_5026112712" evidence="15">
    <location>
        <begin position="36"/>
        <end position="992"/>
    </location>
</feature>
<dbReference type="SMART" id="SM00219">
    <property type="entry name" value="TyrKc"/>
    <property type="match status" value="1"/>
</dbReference>
<dbReference type="InterPro" id="IPR020635">
    <property type="entry name" value="Tyr_kinase_cat_dom"/>
</dbReference>
<evidence type="ECO:0000256" key="11">
    <source>
        <dbReference type="ARBA" id="ARBA00023180"/>
    </source>
</evidence>
<evidence type="ECO:0000256" key="12">
    <source>
        <dbReference type="ARBA" id="ARBA00061639"/>
    </source>
</evidence>
<dbReference type="EMBL" id="LR784412">
    <property type="protein sequence ID" value="CAB3236729.1"/>
    <property type="molecule type" value="mRNA"/>
</dbReference>
<feature type="region of interest" description="Disordered" evidence="13">
    <location>
        <begin position="606"/>
        <end position="643"/>
    </location>
</feature>
<dbReference type="Pfam" id="PF07714">
    <property type="entry name" value="PK_Tyr_Ser-Thr"/>
    <property type="match status" value="1"/>
</dbReference>
<feature type="domain" description="Protein kinase" evidence="16">
    <location>
        <begin position="673"/>
        <end position="969"/>
    </location>
</feature>
<feature type="region of interest" description="Disordered" evidence="13">
    <location>
        <begin position="209"/>
        <end position="234"/>
    </location>
</feature>
<evidence type="ECO:0000256" key="14">
    <source>
        <dbReference type="SAM" id="Phobius"/>
    </source>
</evidence>
<dbReference type="GO" id="GO:0051897">
    <property type="term" value="P:positive regulation of phosphatidylinositol 3-kinase/protein kinase B signal transduction"/>
    <property type="evidence" value="ECO:0007669"/>
    <property type="project" value="TreeGrafter"/>
</dbReference>
<dbReference type="PANTHER" id="PTHR24416:SF634">
    <property type="entry name" value="DISCOIDIN DOMAIN-CONTAINING RECEPTOR TYROSINE KINASE B"/>
    <property type="match status" value="1"/>
</dbReference>
<dbReference type="PROSITE" id="PS50022">
    <property type="entry name" value="FA58C_3"/>
    <property type="match status" value="1"/>
</dbReference>
<dbReference type="SUPFAM" id="SSF49785">
    <property type="entry name" value="Galactose-binding domain-like"/>
    <property type="match status" value="1"/>
</dbReference>
<dbReference type="SMART" id="SM00231">
    <property type="entry name" value="FA58C"/>
    <property type="match status" value="1"/>
</dbReference>
<evidence type="ECO:0000256" key="4">
    <source>
        <dbReference type="ARBA" id="ARBA00022729"/>
    </source>
</evidence>
<dbReference type="GO" id="GO:0038062">
    <property type="term" value="F:protein tyrosine kinase collagen receptor activity"/>
    <property type="evidence" value="ECO:0007669"/>
    <property type="project" value="TreeGrafter"/>
</dbReference>
<dbReference type="InterPro" id="IPR000719">
    <property type="entry name" value="Prot_kinase_dom"/>
</dbReference>
<sequence>MIVRPNRRRSFVHSAGQFCLLTLFVAAQLYIDVSAQVDPVCRHPLGMQDMRILDSALSATSSHALGTGPKYARLNRDEGDGAWCPSGVVSPNSETEYIQIKLPQLSVISTIATQGRFGAGSGREFVRTYKFNYSRDGQNWKQWSNYQGLNLMKGNTDMTSISKQSISPPVTGAEYVRIIPVTNRPQSVCLRLELYGCVWKSGLNSYEIPSPDDAQSSTNARSPSRTTTSFSDDTYDGRKGKTVFRGGLGQLTDGIIGDDDIGKVVSRNQRASPGYDYVGWSKAATSDGSITLQFRFIDIRNFTEMRIHCSNDIGKGARLFSSIEVAFGLNGVTYPDTAGSPHMAYNVNDDTGDTSARFVTVPLNHAIARYIRARIHLRDRLLLISEIEFINAPLSPDASKRYASDIPDQNPGENPEDPNEPTVTPSHMNNIPIIVGCLVGVIVLLVVIVLGLCYRQHRLRKTLTPPRYTYTTTGRPGGSRNDHMVTLTPLVTQSGPGGSHQTTVMTEKPPVPIYQEIDPVPTRIPHDNVYLEPTDVVMSSPPPYQSLPEVTQLAEQASSRRRQFDQPDVLNHGESSNTSHYAETDMFLATFDAQPIQGVTGNNIYAVPWTSPSPKRQRRKKNAKKSGTLSSDDASSSMTTPSAASTLLADAEDRLGLLTDLGDDPPEFPRSKLEFVERLGEGQFGEVQLCKADPVIRDVAEEDGFVISGSPGKPVMVAVKVLREDASSNAMDDFLKEVRIMSRLQDPNIVRLIAVCTRDQPYAMITEYMENGDLNQYLRGFNDDFPASSPSSSNQRSSGPAISNDIIMKMAAQIASGMKYLASLNFVHRDLATRNCLVGADHSIRIADFGMSRNMYQSDYYRIQGKAVLPIRWMSWECVLMGKFSSASDVWSFGVTLWEMFSLCKYQPFSGLTDQQVIENMHHMFRRTGDEVFLPRPKRCPAALFNMIRQCWKRSSEDRPTFEQMYTYLKERVRTKPDIKTKPPQVKPPPPK</sequence>
<dbReference type="Pfam" id="PF21114">
    <property type="entry name" value="DDR1-2_DS-like"/>
    <property type="match status" value="1"/>
</dbReference>
<dbReference type="GO" id="GO:0010976">
    <property type="term" value="P:positive regulation of neuron projection development"/>
    <property type="evidence" value="ECO:0007669"/>
    <property type="project" value="TreeGrafter"/>
</dbReference>
<feature type="signal peptide" evidence="15">
    <location>
        <begin position="1"/>
        <end position="35"/>
    </location>
</feature>
<dbReference type="GO" id="GO:0005886">
    <property type="term" value="C:plasma membrane"/>
    <property type="evidence" value="ECO:0007669"/>
    <property type="project" value="UniProtKB-SubCell"/>
</dbReference>
<feature type="region of interest" description="Disordered" evidence="13">
    <location>
        <begin position="400"/>
        <end position="424"/>
    </location>
</feature>
<feature type="compositionally biased region" description="Polar residues" evidence="13">
    <location>
        <begin position="213"/>
        <end position="232"/>
    </location>
</feature>
<dbReference type="AlphaFoldDB" id="A0A6F9D9Z7"/>
<keyword evidence="11" id="KW-0325">Glycoprotein</keyword>
<dbReference type="InterPro" id="IPR048525">
    <property type="entry name" value="DDR1-2_DS-like"/>
</dbReference>
<evidence type="ECO:0000256" key="3">
    <source>
        <dbReference type="ARBA" id="ARBA00022692"/>
    </source>
</evidence>
<evidence type="ECO:0000256" key="2">
    <source>
        <dbReference type="ARBA" id="ARBA00022475"/>
    </source>
</evidence>
<accession>A0A6F9D9Z7</accession>
<dbReference type="PROSITE" id="PS01286">
    <property type="entry name" value="FA58C_2"/>
    <property type="match status" value="1"/>
</dbReference>
<evidence type="ECO:0000256" key="10">
    <source>
        <dbReference type="ARBA" id="ARBA00023170"/>
    </source>
</evidence>
<keyword evidence="3 14" id="KW-0812">Transmembrane</keyword>
<comment type="subcellular location">
    <subcellularLocation>
        <location evidence="1">Cell membrane</location>
        <topology evidence="1">Single-pass type I membrane protein</topology>
    </subcellularLocation>
</comment>
<dbReference type="SUPFAM" id="SSF56112">
    <property type="entry name" value="Protein kinase-like (PK-like)"/>
    <property type="match status" value="1"/>
</dbReference>
<dbReference type="InterPro" id="IPR000421">
    <property type="entry name" value="FA58C"/>
</dbReference>
<dbReference type="InterPro" id="IPR001245">
    <property type="entry name" value="Ser-Thr/Tyr_kinase_cat_dom"/>
</dbReference>
<proteinExistence type="evidence at transcript level"/>
<dbReference type="Gene3D" id="2.60.120.1190">
    <property type="match status" value="1"/>
</dbReference>
<evidence type="ECO:0000256" key="8">
    <source>
        <dbReference type="ARBA" id="ARBA00023136"/>
    </source>
</evidence>
<dbReference type="FunFam" id="2.60.120.260:FF:000007">
    <property type="entry name" value="Discoidin domain receptor tyrosine kinase 1"/>
    <property type="match status" value="1"/>
</dbReference>
<evidence type="ECO:0000256" key="6">
    <source>
        <dbReference type="ARBA" id="ARBA00022840"/>
    </source>
</evidence>
<dbReference type="Gene3D" id="3.30.200.20">
    <property type="entry name" value="Phosphorylase Kinase, domain 1"/>
    <property type="match status" value="1"/>
</dbReference>
<keyword evidence="2" id="KW-1003">Cell membrane</keyword>
<dbReference type="PRINTS" id="PR00109">
    <property type="entry name" value="TYRKINASE"/>
</dbReference>
<evidence type="ECO:0000256" key="7">
    <source>
        <dbReference type="ARBA" id="ARBA00022989"/>
    </source>
</evidence>
<evidence type="ECO:0000259" key="17">
    <source>
        <dbReference type="PROSITE" id="PS50022"/>
    </source>
</evidence>
<keyword evidence="4 15" id="KW-0732">Signal</keyword>
<protein>
    <submittedName>
        <fullName evidence="18">Epithelial discoidin domain-containing receptor 1</fullName>
    </submittedName>
</protein>
<keyword evidence="7 14" id="KW-1133">Transmembrane helix</keyword>
<keyword evidence="8 14" id="KW-0472">Membrane</keyword>
<dbReference type="CDD" id="cd00057">
    <property type="entry name" value="FA58C"/>
    <property type="match status" value="1"/>
</dbReference>
<organism evidence="18">
    <name type="scientific">Phallusia mammillata</name>
    <dbReference type="NCBI Taxonomy" id="59560"/>
    <lineage>
        <taxon>Eukaryota</taxon>
        <taxon>Metazoa</taxon>
        <taxon>Chordata</taxon>
        <taxon>Tunicata</taxon>
        <taxon>Ascidiacea</taxon>
        <taxon>Phlebobranchia</taxon>
        <taxon>Ascidiidae</taxon>
        <taxon>Phallusia</taxon>
    </lineage>
</organism>
<name>A0A6F9D9Z7_9ASCI</name>
<feature type="region of interest" description="Disordered" evidence="13">
    <location>
        <begin position="554"/>
        <end position="578"/>
    </location>
</feature>
<gene>
    <name evidence="18" type="primary">Ddr1</name>
</gene>
<dbReference type="InterPro" id="IPR008266">
    <property type="entry name" value="Tyr_kinase_AS"/>
</dbReference>
<dbReference type="GO" id="GO:0005524">
    <property type="term" value="F:ATP binding"/>
    <property type="evidence" value="ECO:0007669"/>
    <property type="project" value="UniProtKB-KW"/>
</dbReference>
<dbReference type="PANTHER" id="PTHR24416">
    <property type="entry name" value="TYROSINE-PROTEIN KINASE RECEPTOR"/>
    <property type="match status" value="1"/>
</dbReference>
<keyword evidence="10 18" id="KW-0675">Receptor</keyword>
<feature type="domain" description="F5/8 type C" evidence="17">
    <location>
        <begin position="41"/>
        <end position="197"/>
    </location>
</feature>
<evidence type="ECO:0000256" key="15">
    <source>
        <dbReference type="SAM" id="SignalP"/>
    </source>
</evidence>
<dbReference type="CDD" id="cd05051">
    <property type="entry name" value="PTKc_DDR"/>
    <property type="match status" value="1"/>
</dbReference>
<dbReference type="Gene3D" id="2.60.120.260">
    <property type="entry name" value="Galactose-binding domain-like"/>
    <property type="match status" value="1"/>
</dbReference>
<keyword evidence="6" id="KW-0067">ATP-binding</keyword>
<keyword evidence="5" id="KW-0547">Nucleotide-binding</keyword>
<evidence type="ECO:0000256" key="9">
    <source>
        <dbReference type="ARBA" id="ARBA00023157"/>
    </source>
</evidence>
<comment type="similarity">
    <text evidence="12">Belongs to the protein kinase superfamily. Tyr protein kinase family. Insulin receptor subfamily.</text>
</comment>
<feature type="compositionally biased region" description="Low complexity" evidence="13">
    <location>
        <begin position="626"/>
        <end position="643"/>
    </location>
</feature>
<keyword evidence="9" id="KW-1015">Disulfide bond</keyword>
<evidence type="ECO:0000259" key="16">
    <source>
        <dbReference type="PROSITE" id="PS50011"/>
    </source>
</evidence>
<dbReference type="InterPro" id="IPR008979">
    <property type="entry name" value="Galactose-bd-like_sf"/>
</dbReference>
<dbReference type="GO" id="GO:0043235">
    <property type="term" value="C:receptor complex"/>
    <property type="evidence" value="ECO:0007669"/>
    <property type="project" value="TreeGrafter"/>
</dbReference>
<dbReference type="FunFam" id="1.10.510.10:FF:000053">
    <property type="entry name" value="Epithelial discoidin domain-containing receptor 1"/>
    <property type="match status" value="1"/>
</dbReference>
<feature type="transmembrane region" description="Helical" evidence="14">
    <location>
        <begin position="431"/>
        <end position="454"/>
    </location>
</feature>
<dbReference type="PROSITE" id="PS50011">
    <property type="entry name" value="PROTEIN_KINASE_DOM"/>
    <property type="match status" value="1"/>
</dbReference>
<evidence type="ECO:0000313" key="18">
    <source>
        <dbReference type="EMBL" id="CAB3236729.1"/>
    </source>
</evidence>
<dbReference type="InterPro" id="IPR011009">
    <property type="entry name" value="Kinase-like_dom_sf"/>
</dbReference>
<dbReference type="Gene3D" id="1.10.510.10">
    <property type="entry name" value="Transferase(Phosphotransferase) domain 1"/>
    <property type="match status" value="1"/>
</dbReference>